<dbReference type="GO" id="GO:0008374">
    <property type="term" value="F:O-acyltransferase activity"/>
    <property type="evidence" value="ECO:0007669"/>
    <property type="project" value="InterPro"/>
</dbReference>
<dbReference type="RefSeq" id="XP_014657702.1">
    <property type="nucleotide sequence ID" value="XM_014802216.1"/>
</dbReference>
<name>A0A081CBL6_PSEA2</name>
<feature type="transmembrane region" description="Helical" evidence="8">
    <location>
        <begin position="183"/>
        <end position="205"/>
    </location>
</feature>
<dbReference type="Proteomes" id="UP000053758">
    <property type="component" value="Unassembled WGS sequence"/>
</dbReference>
<feature type="transmembrane region" description="Helical" evidence="8">
    <location>
        <begin position="490"/>
        <end position="509"/>
    </location>
</feature>
<comment type="subcellular location">
    <subcellularLocation>
        <location evidence="1">Membrane</location>
        <topology evidence="1">Multi-pass membrane protein</topology>
    </subcellularLocation>
</comment>
<feature type="transmembrane region" description="Helical" evidence="8">
    <location>
        <begin position="372"/>
        <end position="401"/>
    </location>
</feature>
<dbReference type="Pfam" id="PF13813">
    <property type="entry name" value="MBOAT_2"/>
    <property type="match status" value="1"/>
</dbReference>
<dbReference type="HOGENOM" id="CLU_034105_1_0_1"/>
<feature type="domain" description="Wax synthase" evidence="9">
    <location>
        <begin position="410"/>
        <end position="498"/>
    </location>
</feature>
<keyword evidence="11" id="KW-1185">Reference proteome</keyword>
<evidence type="ECO:0000256" key="6">
    <source>
        <dbReference type="ARBA" id="ARBA00022989"/>
    </source>
</evidence>
<evidence type="ECO:0000256" key="7">
    <source>
        <dbReference type="ARBA" id="ARBA00023136"/>
    </source>
</evidence>
<accession>A0A081CBL6</accession>
<evidence type="ECO:0000313" key="10">
    <source>
        <dbReference type="EMBL" id="GAK64062.1"/>
    </source>
</evidence>
<feature type="transmembrane region" description="Helical" evidence="8">
    <location>
        <begin position="153"/>
        <end position="171"/>
    </location>
</feature>
<evidence type="ECO:0000256" key="4">
    <source>
        <dbReference type="ARBA" id="ARBA00022679"/>
    </source>
</evidence>
<proteinExistence type="inferred from homology"/>
<sequence length="576" mass="64381">MPASQLELFLRLTGPWSSFDRSSATLHDHDRRREVAECRRPLHCGAGDAVQASYGGKETLGLIFANPHDHCLLSLRIQHTTFRSSVSIANALQANFSQTSVPDLALSEKRAAVVSYAGRRKPFSMALSKAAYDLARWAVPDFHDKTPYNSSNVWTMVAPILIIGIQIHLLLRYDPSTTLPLRASLVPIATLFALRSTYAHFYAVAGADQLNGRGQHINVTVGCAAMCLIIWTFHWGLVCRRPRLKVAQKPAEHNAKSAGMSGRKTSAVEDFPLYFPGTRWPLELDLLFGIRGIGWEHGIKDGVPAFPVPSSTLRQRWRWVLRTLAPVPLYYLVYDAIFTLIRDDRFNVHAGSATGGSIWDCRQGFFGAAGPYLICAAYGVTFTCSMYLQHAVVASIAVGLFGDLPLRWDPPAFRQPWLSTSVHQFWSKRWHQYLRFSFLAAGFWPVRPLVQGMLGRRAAYAVGTFGAFLASAAVHNFGSAAVTPGHNLKNLEVAMFFIIQPLAIFGEHLWQRCTGYRVRGFFGWLWTMTWMLATAPLLFDTLTRAGMLSAQSISFGLTQHYVPRPLDWWDDFNASK</sequence>
<evidence type="ECO:0000256" key="2">
    <source>
        <dbReference type="ARBA" id="ARBA00005179"/>
    </source>
</evidence>
<dbReference type="PANTHER" id="PTHR31595">
    <property type="entry name" value="LONG-CHAIN-ALCOHOL O-FATTY-ACYLTRANSFERASE 3-RELATED"/>
    <property type="match status" value="1"/>
</dbReference>
<dbReference type="GeneID" id="26303028"/>
<comment type="pathway">
    <text evidence="2">Secondary metabolite biosynthesis.</text>
</comment>
<dbReference type="GO" id="GO:0006629">
    <property type="term" value="P:lipid metabolic process"/>
    <property type="evidence" value="ECO:0007669"/>
    <property type="project" value="InterPro"/>
</dbReference>
<keyword evidence="7 8" id="KW-0472">Membrane</keyword>
<keyword evidence="5 8" id="KW-0812">Transmembrane</keyword>
<dbReference type="PANTHER" id="PTHR31595:SF57">
    <property type="entry name" value="OS04G0481900 PROTEIN"/>
    <property type="match status" value="1"/>
</dbReference>
<evidence type="ECO:0000256" key="1">
    <source>
        <dbReference type="ARBA" id="ARBA00004141"/>
    </source>
</evidence>
<feature type="transmembrane region" description="Helical" evidence="8">
    <location>
        <begin position="458"/>
        <end position="478"/>
    </location>
</feature>
<dbReference type="InterPro" id="IPR032805">
    <property type="entry name" value="Wax_synthase_dom"/>
</dbReference>
<evidence type="ECO:0000256" key="3">
    <source>
        <dbReference type="ARBA" id="ARBA00007282"/>
    </source>
</evidence>
<feature type="transmembrane region" description="Helical" evidence="8">
    <location>
        <begin position="217"/>
        <end position="239"/>
    </location>
</feature>
<keyword evidence="6 8" id="KW-1133">Transmembrane helix</keyword>
<evidence type="ECO:0000313" key="11">
    <source>
        <dbReference type="Proteomes" id="UP000053758"/>
    </source>
</evidence>
<feature type="transmembrane region" description="Helical" evidence="8">
    <location>
        <begin position="521"/>
        <end position="539"/>
    </location>
</feature>
<dbReference type="EMBL" id="DF830071">
    <property type="protein sequence ID" value="GAK64062.1"/>
    <property type="molecule type" value="Genomic_DNA"/>
</dbReference>
<evidence type="ECO:0000256" key="5">
    <source>
        <dbReference type="ARBA" id="ARBA00022692"/>
    </source>
</evidence>
<comment type="similarity">
    <text evidence="3">Belongs to the wax synthase family.</text>
</comment>
<evidence type="ECO:0000256" key="8">
    <source>
        <dbReference type="SAM" id="Phobius"/>
    </source>
</evidence>
<keyword evidence="4" id="KW-0808">Transferase</keyword>
<dbReference type="GO" id="GO:0016020">
    <property type="term" value="C:membrane"/>
    <property type="evidence" value="ECO:0007669"/>
    <property type="project" value="UniProtKB-SubCell"/>
</dbReference>
<organism evidence="10">
    <name type="scientific">Pseudozyma antarctica</name>
    <name type="common">Yeast</name>
    <name type="synonym">Candida antarctica</name>
    <dbReference type="NCBI Taxonomy" id="84753"/>
    <lineage>
        <taxon>Eukaryota</taxon>
        <taxon>Fungi</taxon>
        <taxon>Dikarya</taxon>
        <taxon>Basidiomycota</taxon>
        <taxon>Ustilaginomycotina</taxon>
        <taxon>Ustilaginomycetes</taxon>
        <taxon>Ustilaginales</taxon>
        <taxon>Ustilaginaceae</taxon>
        <taxon>Moesziomyces</taxon>
    </lineage>
</organism>
<gene>
    <name evidence="10" type="ORF">PAN0_004c2271</name>
</gene>
<reference evidence="10" key="1">
    <citation type="submission" date="2014-07" db="EMBL/GenBank/DDBJ databases">
        <title>Draft genome sequence of the yeast Pseudozyma antarctica JCM 10317 known as a producer of lipase B which used in a wide range of industrial applications.</title>
        <authorList>
            <person name="Morita T."/>
            <person name="Saika A."/>
            <person name="Koike H."/>
        </authorList>
    </citation>
    <scope>NUCLEOTIDE SEQUENCE</scope>
    <source>
        <strain evidence="10">JCM 10317</strain>
    </source>
</reference>
<protein>
    <recommendedName>
        <fullName evidence="9">Wax synthase domain-containing protein</fullName>
    </recommendedName>
</protein>
<dbReference type="InterPro" id="IPR044851">
    <property type="entry name" value="Wax_synthase"/>
</dbReference>
<evidence type="ECO:0000259" key="9">
    <source>
        <dbReference type="Pfam" id="PF13813"/>
    </source>
</evidence>
<dbReference type="AlphaFoldDB" id="A0A081CBL6"/>